<dbReference type="PANTHER" id="PTHR28251:SF1">
    <property type="entry name" value="V-TYPE ATPASE ASSEMBLY FACTOR PKR1"/>
    <property type="match status" value="1"/>
</dbReference>
<keyword evidence="2" id="KW-0472">Membrane</keyword>
<name>A0A1L9TYM7_9EURO</name>
<feature type="compositionally biased region" description="Low complexity" evidence="1">
    <location>
        <begin position="148"/>
        <end position="160"/>
    </location>
</feature>
<evidence type="ECO:0000256" key="2">
    <source>
        <dbReference type="SAM" id="Phobius"/>
    </source>
</evidence>
<evidence type="ECO:0000256" key="1">
    <source>
        <dbReference type="SAM" id="MobiDB-lite"/>
    </source>
</evidence>
<dbReference type="GO" id="GO:0070072">
    <property type="term" value="P:vacuolar proton-transporting V-type ATPase complex assembly"/>
    <property type="evidence" value="ECO:0007669"/>
    <property type="project" value="InterPro"/>
</dbReference>
<dbReference type="GeneID" id="63757218"/>
<feature type="compositionally biased region" description="Polar residues" evidence="1">
    <location>
        <begin position="118"/>
        <end position="141"/>
    </location>
</feature>
<evidence type="ECO:0000313" key="4">
    <source>
        <dbReference type="Proteomes" id="UP000184356"/>
    </source>
</evidence>
<feature type="compositionally biased region" description="Basic and acidic residues" evidence="1">
    <location>
        <begin position="162"/>
        <end position="172"/>
    </location>
</feature>
<dbReference type="AlphaFoldDB" id="A0A1L9TYM7"/>
<feature type="transmembrane region" description="Helical" evidence="2">
    <location>
        <begin position="48"/>
        <end position="66"/>
    </location>
</feature>
<sequence>MASFMEDLWSSIFTAGPTPTLLLATNVTFAALQILLLILLLATYSIHFTILSILSGALWYSINWFVQELKQSQAQTTGGVTLPEMAATETRQADASPRGTDAADSDTETENLVERKSTGNPNSGSQPATASTTLGVPGSSSEIRKRLSVSGDSSGYTSTDSEWEKVDDNAGN</sequence>
<reference evidence="4" key="1">
    <citation type="journal article" date="2017" name="Genome Biol.">
        <title>Comparative genomics reveals high biological diversity and specific adaptations in the industrially and medically important fungal genus Aspergillus.</title>
        <authorList>
            <person name="de Vries R.P."/>
            <person name="Riley R."/>
            <person name="Wiebenga A."/>
            <person name="Aguilar-Osorio G."/>
            <person name="Amillis S."/>
            <person name="Uchima C.A."/>
            <person name="Anderluh G."/>
            <person name="Asadollahi M."/>
            <person name="Askin M."/>
            <person name="Barry K."/>
            <person name="Battaglia E."/>
            <person name="Bayram O."/>
            <person name="Benocci T."/>
            <person name="Braus-Stromeyer S.A."/>
            <person name="Caldana C."/>
            <person name="Canovas D."/>
            <person name="Cerqueira G.C."/>
            <person name="Chen F."/>
            <person name="Chen W."/>
            <person name="Choi C."/>
            <person name="Clum A."/>
            <person name="Dos Santos R.A."/>
            <person name="Damasio A.R."/>
            <person name="Diallinas G."/>
            <person name="Emri T."/>
            <person name="Fekete E."/>
            <person name="Flipphi M."/>
            <person name="Freyberg S."/>
            <person name="Gallo A."/>
            <person name="Gournas C."/>
            <person name="Habgood R."/>
            <person name="Hainaut M."/>
            <person name="Harispe M.L."/>
            <person name="Henrissat B."/>
            <person name="Hilden K.S."/>
            <person name="Hope R."/>
            <person name="Hossain A."/>
            <person name="Karabika E."/>
            <person name="Karaffa L."/>
            <person name="Karanyi Z."/>
            <person name="Krasevec N."/>
            <person name="Kuo A."/>
            <person name="Kusch H."/>
            <person name="LaButti K."/>
            <person name="Lagendijk E.L."/>
            <person name="Lapidus A."/>
            <person name="Levasseur A."/>
            <person name="Lindquist E."/>
            <person name="Lipzen A."/>
            <person name="Logrieco A.F."/>
            <person name="MacCabe A."/>
            <person name="Maekelae M.R."/>
            <person name="Malavazi I."/>
            <person name="Melin P."/>
            <person name="Meyer V."/>
            <person name="Mielnichuk N."/>
            <person name="Miskei M."/>
            <person name="Molnar A.P."/>
            <person name="Mule G."/>
            <person name="Ngan C.Y."/>
            <person name="Orejas M."/>
            <person name="Orosz E."/>
            <person name="Ouedraogo J.P."/>
            <person name="Overkamp K.M."/>
            <person name="Park H.-S."/>
            <person name="Perrone G."/>
            <person name="Piumi F."/>
            <person name="Punt P.J."/>
            <person name="Ram A.F."/>
            <person name="Ramon A."/>
            <person name="Rauscher S."/>
            <person name="Record E."/>
            <person name="Riano-Pachon D.M."/>
            <person name="Robert V."/>
            <person name="Roehrig J."/>
            <person name="Ruller R."/>
            <person name="Salamov A."/>
            <person name="Salih N.S."/>
            <person name="Samson R.A."/>
            <person name="Sandor E."/>
            <person name="Sanguinetti M."/>
            <person name="Schuetze T."/>
            <person name="Sepcic K."/>
            <person name="Shelest E."/>
            <person name="Sherlock G."/>
            <person name="Sophianopoulou V."/>
            <person name="Squina F.M."/>
            <person name="Sun H."/>
            <person name="Susca A."/>
            <person name="Todd R.B."/>
            <person name="Tsang A."/>
            <person name="Unkles S.E."/>
            <person name="van de Wiele N."/>
            <person name="van Rossen-Uffink D."/>
            <person name="Oliveira J.V."/>
            <person name="Vesth T.C."/>
            <person name="Visser J."/>
            <person name="Yu J.-H."/>
            <person name="Zhou M."/>
            <person name="Andersen M.R."/>
            <person name="Archer D.B."/>
            <person name="Baker S.E."/>
            <person name="Benoit I."/>
            <person name="Brakhage A.A."/>
            <person name="Braus G.H."/>
            <person name="Fischer R."/>
            <person name="Frisvad J.C."/>
            <person name="Goldman G.H."/>
            <person name="Houbraken J."/>
            <person name="Oakley B."/>
            <person name="Pocsi I."/>
            <person name="Scazzocchio C."/>
            <person name="Seiboth B."/>
            <person name="vanKuyk P.A."/>
            <person name="Wortman J."/>
            <person name="Dyer P.S."/>
            <person name="Grigoriev I.V."/>
        </authorList>
    </citation>
    <scope>NUCLEOTIDE SEQUENCE [LARGE SCALE GENOMIC DNA]</scope>
    <source>
        <strain evidence="4">CBS 593.65</strain>
    </source>
</reference>
<dbReference type="VEuPathDB" id="FungiDB:ASPSYDRAFT_141450"/>
<evidence type="ECO:0000313" key="3">
    <source>
        <dbReference type="EMBL" id="OJJ64540.1"/>
    </source>
</evidence>
<dbReference type="Proteomes" id="UP000184356">
    <property type="component" value="Unassembled WGS sequence"/>
</dbReference>
<keyword evidence="4" id="KW-1185">Reference proteome</keyword>
<dbReference type="RefSeq" id="XP_040708346.1">
    <property type="nucleotide sequence ID" value="XM_040841145.1"/>
</dbReference>
<keyword evidence="2" id="KW-1133">Transmembrane helix</keyword>
<dbReference type="PANTHER" id="PTHR28251">
    <property type="entry name" value="V-TYPE ATPASE ASSEMBLY FACTOR PKR1"/>
    <property type="match status" value="1"/>
</dbReference>
<feature type="transmembrane region" description="Helical" evidence="2">
    <location>
        <begin position="20"/>
        <end position="41"/>
    </location>
</feature>
<feature type="region of interest" description="Disordered" evidence="1">
    <location>
        <begin position="80"/>
        <end position="172"/>
    </location>
</feature>
<dbReference type="GO" id="GO:0005789">
    <property type="term" value="C:endoplasmic reticulum membrane"/>
    <property type="evidence" value="ECO:0007669"/>
    <property type="project" value="TreeGrafter"/>
</dbReference>
<gene>
    <name evidence="3" type="ORF">ASPSYDRAFT_141450</name>
</gene>
<protein>
    <submittedName>
        <fullName evidence="3">Uncharacterized protein</fullName>
    </submittedName>
</protein>
<dbReference type="EMBL" id="KV878582">
    <property type="protein sequence ID" value="OJJ64540.1"/>
    <property type="molecule type" value="Genomic_DNA"/>
</dbReference>
<dbReference type="OrthoDB" id="9626941at2759"/>
<organism evidence="3 4">
    <name type="scientific">Aspergillus sydowii CBS 593.65</name>
    <dbReference type="NCBI Taxonomy" id="1036612"/>
    <lineage>
        <taxon>Eukaryota</taxon>
        <taxon>Fungi</taxon>
        <taxon>Dikarya</taxon>
        <taxon>Ascomycota</taxon>
        <taxon>Pezizomycotina</taxon>
        <taxon>Eurotiomycetes</taxon>
        <taxon>Eurotiomycetidae</taxon>
        <taxon>Eurotiales</taxon>
        <taxon>Aspergillaceae</taxon>
        <taxon>Aspergillus</taxon>
        <taxon>Aspergillus subgen. Nidulantes</taxon>
    </lineage>
</organism>
<dbReference type="Pfam" id="PF08636">
    <property type="entry name" value="Pkr1"/>
    <property type="match status" value="1"/>
</dbReference>
<accession>A0A1L9TYM7</accession>
<dbReference type="InterPro" id="IPR013945">
    <property type="entry name" value="Pkr1"/>
</dbReference>
<keyword evidence="2" id="KW-0812">Transmembrane</keyword>
<proteinExistence type="predicted"/>